<dbReference type="Proteomes" id="UP001596547">
    <property type="component" value="Unassembled WGS sequence"/>
</dbReference>
<dbReference type="SUPFAM" id="SSF56281">
    <property type="entry name" value="Metallo-hydrolase/oxidoreductase"/>
    <property type="match status" value="1"/>
</dbReference>
<dbReference type="PANTHER" id="PTHR42951">
    <property type="entry name" value="METALLO-BETA-LACTAMASE DOMAIN-CONTAINING"/>
    <property type="match status" value="1"/>
</dbReference>
<name>A0ABD6AE73_9EURY</name>
<dbReference type="InterPro" id="IPR036866">
    <property type="entry name" value="RibonucZ/Hydroxyglut_hydro"/>
</dbReference>
<dbReference type="CDD" id="cd07726">
    <property type="entry name" value="ST1585-like_MBL-fold"/>
    <property type="match status" value="1"/>
</dbReference>
<feature type="domain" description="Metallo-beta-lactamase" evidence="1">
    <location>
        <begin position="20"/>
        <end position="219"/>
    </location>
</feature>
<evidence type="ECO:0000313" key="3">
    <source>
        <dbReference type="Proteomes" id="UP001596547"/>
    </source>
</evidence>
<dbReference type="InterPro" id="IPR050855">
    <property type="entry name" value="NDM-1-like"/>
</dbReference>
<evidence type="ECO:0000259" key="1">
    <source>
        <dbReference type="SMART" id="SM00849"/>
    </source>
</evidence>
<reference evidence="2 3" key="1">
    <citation type="journal article" date="2019" name="Int. J. Syst. Evol. Microbiol.">
        <title>The Global Catalogue of Microorganisms (GCM) 10K type strain sequencing project: providing services to taxonomists for standard genome sequencing and annotation.</title>
        <authorList>
            <consortium name="The Broad Institute Genomics Platform"/>
            <consortium name="The Broad Institute Genome Sequencing Center for Infectious Disease"/>
            <person name="Wu L."/>
            <person name="Ma J."/>
        </authorList>
    </citation>
    <scope>NUCLEOTIDE SEQUENCE [LARGE SCALE GENOMIC DNA]</scope>
    <source>
        <strain evidence="2 3">PSR21</strain>
    </source>
</reference>
<sequence>MAFDVAGDIYGIDLEMFDEQVLAAYVVDGPEPVLVETGYARGVETLRTGLRDVGIPPEELDHAVVSHIHLDHSGGAAALVEDAPDLRVYVHESTAEFLISPDALIESTKRAMGRHFEEFGSPEPIPEDNLVRVGDEGASLSAGDRALDLVYTPGHAPDHLAVWDPTSGTLFANEAIGSYYPRAGVWLPPATLPRFDVAAVGETIDRLRGFDAERLALSHFGSRDDPHAEIDTAAERLTLFDERIPELYTEHDRDLMETERAVRSELVDLDPYHDDIESFEARFQTRGFLRYHGLIE</sequence>
<dbReference type="RefSeq" id="WP_276306292.1">
    <property type="nucleotide sequence ID" value="NZ_CP119993.1"/>
</dbReference>
<dbReference type="EMBL" id="JBHTBF010000003">
    <property type="protein sequence ID" value="MFC7318873.1"/>
    <property type="molecule type" value="Genomic_DNA"/>
</dbReference>
<dbReference type="Pfam" id="PF00753">
    <property type="entry name" value="Lactamase_B"/>
    <property type="match status" value="1"/>
</dbReference>
<evidence type="ECO:0000313" key="2">
    <source>
        <dbReference type="EMBL" id="MFC7318873.1"/>
    </source>
</evidence>
<dbReference type="SMART" id="SM00849">
    <property type="entry name" value="Lactamase_B"/>
    <property type="match status" value="1"/>
</dbReference>
<dbReference type="InterPro" id="IPR037482">
    <property type="entry name" value="ST1585_MBL-fold"/>
</dbReference>
<keyword evidence="3" id="KW-1185">Reference proteome</keyword>
<dbReference type="InterPro" id="IPR001279">
    <property type="entry name" value="Metallo-B-lactamas"/>
</dbReference>
<accession>A0ABD6AE73</accession>
<organism evidence="2 3">
    <name type="scientific">Halomarina halobia</name>
    <dbReference type="NCBI Taxonomy" id="3033386"/>
    <lineage>
        <taxon>Archaea</taxon>
        <taxon>Methanobacteriati</taxon>
        <taxon>Methanobacteriota</taxon>
        <taxon>Stenosarchaea group</taxon>
        <taxon>Halobacteria</taxon>
        <taxon>Halobacteriales</taxon>
        <taxon>Natronomonadaceae</taxon>
        <taxon>Halomarina</taxon>
    </lineage>
</organism>
<gene>
    <name evidence="2" type="ORF">ACFQPE_19015</name>
</gene>
<dbReference type="GeneID" id="79316939"/>
<comment type="caution">
    <text evidence="2">The sequence shown here is derived from an EMBL/GenBank/DDBJ whole genome shotgun (WGS) entry which is preliminary data.</text>
</comment>
<proteinExistence type="predicted"/>
<dbReference type="Gene3D" id="3.60.15.10">
    <property type="entry name" value="Ribonuclease Z/Hydroxyacylglutathione hydrolase-like"/>
    <property type="match status" value="1"/>
</dbReference>
<protein>
    <submittedName>
        <fullName evidence="2">MBL fold metallo-hydrolase</fullName>
    </submittedName>
</protein>
<dbReference type="PANTHER" id="PTHR42951:SF22">
    <property type="entry name" value="METALLO BETA-LACTAMASE SUPERFAMILY LIPOPROTEIN"/>
    <property type="match status" value="1"/>
</dbReference>
<dbReference type="AlphaFoldDB" id="A0ABD6AE73"/>